<dbReference type="PANTHER" id="PTHR44591:SF3">
    <property type="entry name" value="RESPONSE REGULATORY DOMAIN-CONTAINING PROTEIN"/>
    <property type="match status" value="1"/>
</dbReference>
<dbReference type="PANTHER" id="PTHR44591">
    <property type="entry name" value="STRESS RESPONSE REGULATOR PROTEIN 1"/>
    <property type="match status" value="1"/>
</dbReference>
<dbReference type="CDD" id="cd00156">
    <property type="entry name" value="REC"/>
    <property type="match status" value="1"/>
</dbReference>
<feature type="domain" description="Response regulatory" evidence="3">
    <location>
        <begin position="124"/>
        <end position="240"/>
    </location>
</feature>
<keyword evidence="1 2" id="KW-0597">Phosphoprotein</keyword>
<dbReference type="SMART" id="SM00448">
    <property type="entry name" value="REC"/>
    <property type="match status" value="2"/>
</dbReference>
<dbReference type="Proteomes" id="UP000215215">
    <property type="component" value="Unassembled WGS sequence"/>
</dbReference>
<proteinExistence type="predicted"/>
<feature type="modified residue" description="4-aspartylphosphate" evidence="2">
    <location>
        <position position="55"/>
    </location>
</feature>
<evidence type="ECO:0000256" key="2">
    <source>
        <dbReference type="PROSITE-ProRule" id="PRU00169"/>
    </source>
</evidence>
<organism evidence="4 5">
    <name type="scientific">candidate division WOR-3 bacterium JGI_Cruoil_03_44_89</name>
    <dbReference type="NCBI Taxonomy" id="1973748"/>
    <lineage>
        <taxon>Bacteria</taxon>
        <taxon>Bacteria division WOR-3</taxon>
    </lineage>
</organism>
<evidence type="ECO:0000256" key="1">
    <source>
        <dbReference type="ARBA" id="ARBA00022553"/>
    </source>
</evidence>
<dbReference type="GO" id="GO:0000160">
    <property type="term" value="P:phosphorelay signal transduction system"/>
    <property type="evidence" value="ECO:0007669"/>
    <property type="project" value="InterPro"/>
</dbReference>
<dbReference type="Pfam" id="PF00072">
    <property type="entry name" value="Response_reg"/>
    <property type="match status" value="2"/>
</dbReference>
<dbReference type="Gene3D" id="3.40.50.2300">
    <property type="match status" value="2"/>
</dbReference>
<dbReference type="SUPFAM" id="SSF52172">
    <property type="entry name" value="CheY-like"/>
    <property type="match status" value="2"/>
</dbReference>
<evidence type="ECO:0000259" key="3">
    <source>
        <dbReference type="PROSITE" id="PS50110"/>
    </source>
</evidence>
<dbReference type="InterPro" id="IPR011006">
    <property type="entry name" value="CheY-like_superfamily"/>
</dbReference>
<feature type="modified residue" description="4-aspartylphosphate" evidence="2">
    <location>
        <position position="173"/>
    </location>
</feature>
<protein>
    <recommendedName>
        <fullName evidence="3">Response regulatory domain-containing protein</fullName>
    </recommendedName>
</protein>
<dbReference type="EMBL" id="NOZQ01000034">
    <property type="protein sequence ID" value="OYD17078.1"/>
    <property type="molecule type" value="Genomic_DNA"/>
</dbReference>
<name>A0A235BXJ5_UNCW3</name>
<dbReference type="InterPro" id="IPR001789">
    <property type="entry name" value="Sig_transdc_resp-reg_receiver"/>
</dbReference>
<sequence>MEKKISILVVDDDPGMRETMLDILDAVGYDAAAAEDGYRAIEMIREKAYDFALMDIKMPKINGVETFKEVKEIRPSTRVVMMTGYSVEDLVKEALEEGAYGIIYKPLDIQKIVDLIEKAEKGCFILVVDDDPATCETLKDVLQEKSYKVGVAHSGKEAIQFAKENDIDIIFIDVKMPVLNGLEIYLAIKEVNPNMTAVMMTGYREETAELVEEALKRAAYTCIYKPFDTDKVIALVEKIREERRKKAFKKSRQGWWL</sequence>
<dbReference type="AlphaFoldDB" id="A0A235BXJ5"/>
<gene>
    <name evidence="4" type="ORF">CH333_01970</name>
</gene>
<evidence type="ECO:0000313" key="4">
    <source>
        <dbReference type="EMBL" id="OYD17078.1"/>
    </source>
</evidence>
<comment type="caution">
    <text evidence="4">The sequence shown here is derived from an EMBL/GenBank/DDBJ whole genome shotgun (WGS) entry which is preliminary data.</text>
</comment>
<feature type="domain" description="Response regulatory" evidence="3">
    <location>
        <begin position="6"/>
        <end position="120"/>
    </location>
</feature>
<dbReference type="InterPro" id="IPR050595">
    <property type="entry name" value="Bact_response_regulator"/>
</dbReference>
<dbReference type="PROSITE" id="PS50110">
    <property type="entry name" value="RESPONSE_REGULATORY"/>
    <property type="match status" value="2"/>
</dbReference>
<reference evidence="4 5" key="1">
    <citation type="submission" date="2017-07" db="EMBL/GenBank/DDBJ databases">
        <title>Recovery of genomes from metagenomes via a dereplication, aggregation, and scoring strategy.</title>
        <authorList>
            <person name="Sieber C.M."/>
            <person name="Probst A.J."/>
            <person name="Sharrar A."/>
            <person name="Thomas B.C."/>
            <person name="Hess M."/>
            <person name="Tringe S.G."/>
            <person name="Banfield J.F."/>
        </authorList>
    </citation>
    <scope>NUCLEOTIDE SEQUENCE [LARGE SCALE GENOMIC DNA]</scope>
    <source>
        <strain evidence="4">JGI_Cruoil_03_44_89</strain>
    </source>
</reference>
<evidence type="ECO:0000313" key="5">
    <source>
        <dbReference type="Proteomes" id="UP000215215"/>
    </source>
</evidence>
<accession>A0A235BXJ5</accession>